<dbReference type="Proteomes" id="UP000092695">
    <property type="component" value="Chromosome"/>
</dbReference>
<dbReference type="OrthoDB" id="9808443at2"/>
<sequence>MSSLSKANLAASVHQRLLNVARVEARPFNEVLQYFAMERLLYRLSCSTHQGSFVLKGALLFRAWNVADGRATRDIDLLAFVDNAPENLSAIFREVCMIESEDGLVFDPDSIDARTIKESADYEGVRIRFRGLLGTARINMQIDVGFGDIVHPRAATAGYPVILGLPAPTLRMYPPETVIAEKVEAMIHLGSLNSRMKDFYDIWQLSQKLEFDPEVLSEAIRKTLKNRETEPIPFDELKANLLGNNAIEKQWSAFLEKSGVTGPDSFLEALDQIGILVGPLLERIDHLY</sequence>
<organism evidence="1 2">
    <name type="scientific">Woeseia oceani</name>
    <dbReference type="NCBI Taxonomy" id="1548547"/>
    <lineage>
        <taxon>Bacteria</taxon>
        <taxon>Pseudomonadati</taxon>
        <taxon>Pseudomonadota</taxon>
        <taxon>Gammaproteobacteria</taxon>
        <taxon>Woeseiales</taxon>
        <taxon>Woeseiaceae</taxon>
        <taxon>Woeseia</taxon>
    </lineage>
</organism>
<gene>
    <name evidence="1" type="ORF">BA177_12375</name>
</gene>
<name>A0A193LHF1_9GAMM</name>
<reference evidence="1 2" key="1">
    <citation type="submission" date="2016-06" db="EMBL/GenBank/DDBJ databases">
        <title>Complete genome sequence of a deep-branching marine Gamma Proteobacterium Woeseia oceani type strain XK5.</title>
        <authorList>
            <person name="Mu D."/>
            <person name="Du Z."/>
        </authorList>
    </citation>
    <scope>NUCLEOTIDE SEQUENCE [LARGE SCALE GENOMIC DNA]</scope>
    <source>
        <strain evidence="1 2">XK5</strain>
    </source>
</reference>
<keyword evidence="2" id="KW-1185">Reference proteome</keyword>
<protein>
    <recommendedName>
        <fullName evidence="3">Nucleotidyl transferase AbiEii/AbiGii toxin family protein</fullName>
    </recommendedName>
</protein>
<evidence type="ECO:0000313" key="2">
    <source>
        <dbReference type="Proteomes" id="UP000092695"/>
    </source>
</evidence>
<dbReference type="Pfam" id="PF08843">
    <property type="entry name" value="AbiEii"/>
    <property type="match status" value="1"/>
</dbReference>
<dbReference type="AlphaFoldDB" id="A0A193LHF1"/>
<accession>A0A193LHF1</accession>
<dbReference type="InterPro" id="IPR014942">
    <property type="entry name" value="AbiEii"/>
</dbReference>
<dbReference type="KEGG" id="woc:BA177_12375"/>
<dbReference type="EMBL" id="CP016268">
    <property type="protein sequence ID" value="ANO51891.1"/>
    <property type="molecule type" value="Genomic_DNA"/>
</dbReference>
<proteinExistence type="predicted"/>
<evidence type="ECO:0008006" key="3">
    <source>
        <dbReference type="Google" id="ProtNLM"/>
    </source>
</evidence>
<evidence type="ECO:0000313" key="1">
    <source>
        <dbReference type="EMBL" id="ANO51891.1"/>
    </source>
</evidence>